<name>A0ABV0UEJ7_9TELE</name>
<dbReference type="EMBL" id="JAHRIQ010069853">
    <property type="protein sequence ID" value="MEQ2243309.1"/>
    <property type="molecule type" value="Genomic_DNA"/>
</dbReference>
<reference evidence="2 3" key="1">
    <citation type="submission" date="2021-06" db="EMBL/GenBank/DDBJ databases">
        <authorList>
            <person name="Palmer J.M."/>
        </authorList>
    </citation>
    <scope>NUCLEOTIDE SEQUENCE [LARGE SCALE GENOMIC DNA]</scope>
    <source>
        <strain evidence="3">if_2019</strain>
        <tissue evidence="2">Muscle</tissue>
    </source>
</reference>
<keyword evidence="1" id="KW-0472">Membrane</keyword>
<evidence type="ECO:0000313" key="3">
    <source>
        <dbReference type="Proteomes" id="UP001482620"/>
    </source>
</evidence>
<accession>A0ABV0UEJ7</accession>
<feature type="non-terminal residue" evidence="2">
    <location>
        <position position="1"/>
    </location>
</feature>
<organism evidence="2 3">
    <name type="scientific">Ilyodon furcidens</name>
    <name type="common">goldbreast splitfin</name>
    <dbReference type="NCBI Taxonomy" id="33524"/>
    <lineage>
        <taxon>Eukaryota</taxon>
        <taxon>Metazoa</taxon>
        <taxon>Chordata</taxon>
        <taxon>Craniata</taxon>
        <taxon>Vertebrata</taxon>
        <taxon>Euteleostomi</taxon>
        <taxon>Actinopterygii</taxon>
        <taxon>Neopterygii</taxon>
        <taxon>Teleostei</taxon>
        <taxon>Neoteleostei</taxon>
        <taxon>Acanthomorphata</taxon>
        <taxon>Ovalentaria</taxon>
        <taxon>Atherinomorphae</taxon>
        <taxon>Cyprinodontiformes</taxon>
        <taxon>Goodeidae</taxon>
        <taxon>Ilyodon</taxon>
    </lineage>
</organism>
<dbReference type="Proteomes" id="UP001482620">
    <property type="component" value="Unassembled WGS sequence"/>
</dbReference>
<sequence length="107" mass="12087">PQLPWGRLTEVYVYCTFLLIIHSLIFYTAYSIVGHGGAGAYLQQSTGESQGAPWTGHQSIADQSFFKVLISKPCLSVFLPYKYDSDVIQKLLLAINWTWTHIYLATK</sequence>
<keyword evidence="3" id="KW-1185">Reference proteome</keyword>
<comment type="caution">
    <text evidence="2">The sequence shown here is derived from an EMBL/GenBank/DDBJ whole genome shotgun (WGS) entry which is preliminary data.</text>
</comment>
<feature type="transmembrane region" description="Helical" evidence="1">
    <location>
        <begin position="12"/>
        <end position="33"/>
    </location>
</feature>
<evidence type="ECO:0000313" key="2">
    <source>
        <dbReference type="EMBL" id="MEQ2243309.1"/>
    </source>
</evidence>
<proteinExistence type="predicted"/>
<keyword evidence="1" id="KW-1133">Transmembrane helix</keyword>
<protein>
    <submittedName>
        <fullName evidence="2">Uncharacterized protein</fullName>
    </submittedName>
</protein>
<gene>
    <name evidence="2" type="ORF">ILYODFUR_005740</name>
</gene>
<keyword evidence="1" id="KW-0812">Transmembrane</keyword>
<evidence type="ECO:0000256" key="1">
    <source>
        <dbReference type="SAM" id="Phobius"/>
    </source>
</evidence>